<evidence type="ECO:0000313" key="9">
    <source>
        <dbReference type="EMBL" id="EJX09412.1"/>
    </source>
</evidence>
<dbReference type="PROSITE" id="PS52016">
    <property type="entry name" value="TONB_DEPENDENT_REC_3"/>
    <property type="match status" value="1"/>
</dbReference>
<evidence type="ECO:0000256" key="4">
    <source>
        <dbReference type="ARBA" id="ARBA00023077"/>
    </source>
</evidence>
<accession>J9GMY4</accession>
<reference evidence="9" key="1">
    <citation type="journal article" date="2012" name="PLoS ONE">
        <title>Gene sets for utilization of primary and secondary nutrition supplies in the distal gut of endangered iberian lynx.</title>
        <authorList>
            <person name="Alcaide M."/>
            <person name="Messina E."/>
            <person name="Richter M."/>
            <person name="Bargiela R."/>
            <person name="Peplies J."/>
            <person name="Huws S.A."/>
            <person name="Newbold C.J."/>
            <person name="Golyshin P.N."/>
            <person name="Simon M.A."/>
            <person name="Lopez G."/>
            <person name="Yakimov M.M."/>
            <person name="Ferrer M."/>
        </authorList>
    </citation>
    <scope>NUCLEOTIDE SEQUENCE</scope>
</reference>
<evidence type="ECO:0000259" key="8">
    <source>
        <dbReference type="Pfam" id="PF07715"/>
    </source>
</evidence>
<feature type="domain" description="TonB-dependent receptor-like beta-barrel" evidence="7">
    <location>
        <begin position="396"/>
        <end position="757"/>
    </location>
</feature>
<dbReference type="GO" id="GO:0009279">
    <property type="term" value="C:cell outer membrane"/>
    <property type="evidence" value="ECO:0007669"/>
    <property type="project" value="UniProtKB-SubCell"/>
</dbReference>
<comment type="subcellular location">
    <subcellularLocation>
        <location evidence="1">Cell outer membrane</location>
        <topology evidence="1">Multi-pass membrane protein</topology>
    </subcellularLocation>
</comment>
<dbReference type="NCBIfam" id="TIGR04056">
    <property type="entry name" value="OMP_RagA_SusC"/>
    <property type="match status" value="1"/>
</dbReference>
<dbReference type="InterPro" id="IPR000531">
    <property type="entry name" value="Beta-barrel_TonB"/>
</dbReference>
<dbReference type="Pfam" id="PF13715">
    <property type="entry name" value="CarbopepD_reg_2"/>
    <property type="match status" value="1"/>
</dbReference>
<keyword evidence="2" id="KW-0813">Transport</keyword>
<dbReference type="Gene3D" id="2.40.170.20">
    <property type="entry name" value="TonB-dependent receptor, beta-barrel domain"/>
    <property type="match status" value="1"/>
</dbReference>
<dbReference type="Gene3D" id="2.60.40.1120">
    <property type="entry name" value="Carboxypeptidase-like, regulatory domain"/>
    <property type="match status" value="1"/>
</dbReference>
<dbReference type="InterPro" id="IPR036942">
    <property type="entry name" value="Beta-barrel_TonB_sf"/>
</dbReference>
<gene>
    <name evidence="9" type="ORF">EVA_02470</name>
</gene>
<comment type="caution">
    <text evidence="9">The sequence shown here is derived from an EMBL/GenBank/DDBJ whole genome shotgun (WGS) entry which is preliminary data.</text>
</comment>
<dbReference type="InterPro" id="IPR023997">
    <property type="entry name" value="TonB-dep_OMP_SusC/RagA_CS"/>
</dbReference>
<evidence type="ECO:0000256" key="3">
    <source>
        <dbReference type="ARBA" id="ARBA00022692"/>
    </source>
</evidence>
<keyword evidence="9" id="KW-0675">Receptor</keyword>
<evidence type="ECO:0000256" key="6">
    <source>
        <dbReference type="ARBA" id="ARBA00023237"/>
    </source>
</evidence>
<dbReference type="InterPro" id="IPR012910">
    <property type="entry name" value="Plug_dom"/>
</dbReference>
<feature type="domain" description="TonB-dependent receptor plug" evidence="8">
    <location>
        <begin position="119"/>
        <end position="226"/>
    </location>
</feature>
<organism evidence="9">
    <name type="scientific">gut metagenome</name>
    <dbReference type="NCBI Taxonomy" id="749906"/>
    <lineage>
        <taxon>unclassified sequences</taxon>
        <taxon>metagenomes</taxon>
        <taxon>organismal metagenomes</taxon>
    </lineage>
</organism>
<dbReference type="Pfam" id="PF07715">
    <property type="entry name" value="Plug"/>
    <property type="match status" value="1"/>
</dbReference>
<keyword evidence="5" id="KW-0472">Membrane</keyword>
<sequence length="1027" mass="114208">MKQNSNLLKSLGTLLLLVLFALQANAQNLTVTGTVTDKFGPVIGASIVVEGTTNGCITNIDGNYTLSNVPSNGTLVFSYIGYVTQNIPVAGKTKIDVTMAEDSQMLQEVVVVGYGVQRKSDLTGAVASVKAADALKNTPSGNVSDALQGRMAGVSVLSGSGNPTEDNTIRVRGVNSITAETGPLVVIDGFIGGSLQSLNPSDIQSIEVLKDASATAVYGSRGANGVILVTTKNPQKDKLTVSFNAFANIKTVAKYPDNLSPYEYAQLVNDYGKEYFGYADNHFYSAEQLEAFKSGKTGFDYSREIFRSPAVTQNYEMSVAGGGEKTTFLASLRFQNDEGIIKESASKIYSWRLKVDTNIKKWLKAGLNMYGYYRENNSPRITQYDGLIQQAMYFPNTIDPKNEEGAYNNKFFEGSAAYNPMGHIWEANNMKKTVNNRIQGYVQFNILDGLTFRSQLGVVFENRLNTSLDNEDSYYAFKNQGTGSQGQSQSYWNVSWLNTNTLSYVKEFNADHRINATAVFEQSYDDDYNHTGTAYKLDYIDKIGVDNLAWSDANLAAIKSDHTINTLMSAMFRVNYVFKNRYMITASIRADGSSRLVDKWSYFPSAALAWDMKQEAFLKDNSFIDQMKLRIGYGSVGNQSVAPYRPFSKRTPIRNSDGSTSYKVDRPAAPFLKWERNDQVNVGIDFGILNGRVRFTADWYNKVSKDILLELAQPTHMGFSSLLLNSGEIKNTGVEFTISADPYSTKDFSWHTDVTLSHNKGIFNKIQTRNHRQQQAGEFQNQLFQMIEGEKLGTFWGYTFEGIWQEDEVNAPFVDANGNKNGKTNGEVYKVVAGNSKYKDINQDGVLNDEDQGIMGCGQPTFNWGWNNTFNYKNFDLSFFMIGFHGFDIYNATHQMGFNTISGQNMAAVTPMRDFLNRWTPTNTNTDVPGFVQGGTENKFFSSRFVENGSFIKMKSITLGYSLPEKVCNAIGINNLRVYASVQNPFHITSYDGLDPEATMGSPLVQGVDWGAYPNSRNYLFGLNFSF</sequence>
<evidence type="ECO:0000256" key="2">
    <source>
        <dbReference type="ARBA" id="ARBA00022448"/>
    </source>
</evidence>
<keyword evidence="6" id="KW-0998">Cell outer membrane</keyword>
<dbReference type="EMBL" id="AMCI01000396">
    <property type="protein sequence ID" value="EJX09412.1"/>
    <property type="molecule type" value="Genomic_DNA"/>
</dbReference>
<evidence type="ECO:0000256" key="5">
    <source>
        <dbReference type="ARBA" id="ARBA00023136"/>
    </source>
</evidence>
<dbReference type="SUPFAM" id="SSF49464">
    <property type="entry name" value="Carboxypeptidase regulatory domain-like"/>
    <property type="match status" value="1"/>
</dbReference>
<dbReference type="Pfam" id="PF00593">
    <property type="entry name" value="TonB_dep_Rec_b-barrel"/>
    <property type="match status" value="1"/>
</dbReference>
<keyword evidence="4" id="KW-0798">TonB box</keyword>
<proteinExistence type="predicted"/>
<dbReference type="InterPro" id="IPR039426">
    <property type="entry name" value="TonB-dep_rcpt-like"/>
</dbReference>
<dbReference type="AlphaFoldDB" id="J9GMY4"/>
<protein>
    <submittedName>
        <fullName evidence="9">TonB-dependent receptor, plug</fullName>
    </submittedName>
</protein>
<dbReference type="SUPFAM" id="SSF56935">
    <property type="entry name" value="Porins"/>
    <property type="match status" value="1"/>
</dbReference>
<dbReference type="InterPro" id="IPR008969">
    <property type="entry name" value="CarboxyPept-like_regulatory"/>
</dbReference>
<dbReference type="FunFam" id="2.170.130.10:FF:000003">
    <property type="entry name" value="SusC/RagA family TonB-linked outer membrane protein"/>
    <property type="match status" value="1"/>
</dbReference>
<evidence type="ECO:0000259" key="7">
    <source>
        <dbReference type="Pfam" id="PF00593"/>
    </source>
</evidence>
<keyword evidence="3" id="KW-0812">Transmembrane</keyword>
<name>J9GMY4_9ZZZZ</name>
<dbReference type="InterPro" id="IPR037066">
    <property type="entry name" value="Plug_dom_sf"/>
</dbReference>
<evidence type="ECO:0000256" key="1">
    <source>
        <dbReference type="ARBA" id="ARBA00004571"/>
    </source>
</evidence>
<dbReference type="Gene3D" id="2.170.130.10">
    <property type="entry name" value="TonB-dependent receptor, plug domain"/>
    <property type="match status" value="1"/>
</dbReference>
<dbReference type="InterPro" id="IPR023996">
    <property type="entry name" value="TonB-dep_OMP_SusC/RagA"/>
</dbReference>
<dbReference type="NCBIfam" id="TIGR04057">
    <property type="entry name" value="SusC_RagA_signa"/>
    <property type="match status" value="1"/>
</dbReference>